<accession>A0A6C0HFB8</accession>
<evidence type="ECO:0000313" key="1">
    <source>
        <dbReference type="EMBL" id="QHT78846.1"/>
    </source>
</evidence>
<organism evidence="1">
    <name type="scientific">viral metagenome</name>
    <dbReference type="NCBI Taxonomy" id="1070528"/>
    <lineage>
        <taxon>unclassified sequences</taxon>
        <taxon>metagenomes</taxon>
        <taxon>organismal metagenomes</taxon>
    </lineage>
</organism>
<sequence>MNQESNTIRHTGRVIKPVEKKREYLQQRINFLFQKLKRNSDKKMNSGIKKKMANLEAESKKYSTILQGVSRKRAKTLKRLSGLKKVHMNRTLQRIKKARNNLTRKHRMLSTVHKEKNNDVNNLASMISKVKV</sequence>
<protein>
    <submittedName>
        <fullName evidence="1">Uncharacterized protein</fullName>
    </submittedName>
</protein>
<dbReference type="EMBL" id="MN739942">
    <property type="protein sequence ID" value="QHT78846.1"/>
    <property type="molecule type" value="Genomic_DNA"/>
</dbReference>
<name>A0A6C0HFB8_9ZZZZ</name>
<proteinExistence type="predicted"/>
<reference evidence="1" key="1">
    <citation type="journal article" date="2020" name="Nature">
        <title>Giant virus diversity and host interactions through global metagenomics.</title>
        <authorList>
            <person name="Schulz F."/>
            <person name="Roux S."/>
            <person name="Paez-Espino D."/>
            <person name="Jungbluth S."/>
            <person name="Walsh D.A."/>
            <person name="Denef V.J."/>
            <person name="McMahon K.D."/>
            <person name="Konstantinidis K.T."/>
            <person name="Eloe-Fadrosh E.A."/>
            <person name="Kyrpides N.C."/>
            <person name="Woyke T."/>
        </authorList>
    </citation>
    <scope>NUCLEOTIDE SEQUENCE</scope>
    <source>
        <strain evidence="1">GVMAG-M-3300023179-97</strain>
    </source>
</reference>
<dbReference type="AlphaFoldDB" id="A0A6C0HFB8"/>